<evidence type="ECO:0000256" key="11">
    <source>
        <dbReference type="RuleBase" id="RU004253"/>
    </source>
</evidence>
<dbReference type="GO" id="GO:0004789">
    <property type="term" value="F:thiamine-phosphate diphosphorylase activity"/>
    <property type="evidence" value="ECO:0007669"/>
    <property type="project" value="UniProtKB-UniRule"/>
</dbReference>
<comment type="catalytic activity">
    <reaction evidence="8 9 10">
        <text>2-[(2R,5Z)-2-carboxy-4-methylthiazol-5(2H)-ylidene]ethyl phosphate + 4-amino-2-methyl-5-(diphosphooxymethyl)pyrimidine + 2 H(+) = thiamine phosphate + CO2 + diphosphate</text>
        <dbReference type="Rhea" id="RHEA:47844"/>
        <dbReference type="ChEBI" id="CHEBI:15378"/>
        <dbReference type="ChEBI" id="CHEBI:16526"/>
        <dbReference type="ChEBI" id="CHEBI:33019"/>
        <dbReference type="ChEBI" id="CHEBI:37575"/>
        <dbReference type="ChEBI" id="CHEBI:57841"/>
        <dbReference type="ChEBI" id="CHEBI:62899"/>
        <dbReference type="EC" id="2.5.1.3"/>
    </reaction>
</comment>
<sequence length="234" mass="24967">MTFDRKHLLLYAVTDRSWTGEKTLREQVESALKGGVTCVQLREKKQDPAAFLAEAKEIGALCRCFKVPFLINDNVEIALACGADGVHVGQNDMPVSLARQKLGPDKIIGVSAHSVREALDAVRDGADYLGAGAVFSTSTKTDTSVLSLETLRAICDAVPVPVVAIGGIHESNILKLSGSHAAGAALVSAIFAAGDIEQACRRLRALAEQMVSDNGERVLSEQTAPDRTERRTDL</sequence>
<accession>A0A9D1ERP6</accession>
<comment type="cofactor">
    <cofactor evidence="9">
        <name>Mg(2+)</name>
        <dbReference type="ChEBI" id="CHEBI:18420"/>
    </cofactor>
    <text evidence="9">Binds 1 Mg(2+) ion per subunit.</text>
</comment>
<dbReference type="PANTHER" id="PTHR20857">
    <property type="entry name" value="THIAMINE-PHOSPHATE PYROPHOSPHORYLASE"/>
    <property type="match status" value="1"/>
</dbReference>
<feature type="binding site" evidence="9">
    <location>
        <position position="111"/>
    </location>
    <ligand>
        <name>4-amino-2-methyl-5-(diphosphooxymethyl)pyrimidine</name>
        <dbReference type="ChEBI" id="CHEBI:57841"/>
    </ligand>
</feature>
<keyword evidence="3 9" id="KW-0479">Metal-binding</keyword>
<comment type="catalytic activity">
    <reaction evidence="7 9 10">
        <text>2-(2-carboxy-4-methylthiazol-5-yl)ethyl phosphate + 4-amino-2-methyl-5-(diphosphooxymethyl)pyrimidine + 2 H(+) = thiamine phosphate + CO2 + diphosphate</text>
        <dbReference type="Rhea" id="RHEA:47848"/>
        <dbReference type="ChEBI" id="CHEBI:15378"/>
        <dbReference type="ChEBI" id="CHEBI:16526"/>
        <dbReference type="ChEBI" id="CHEBI:33019"/>
        <dbReference type="ChEBI" id="CHEBI:37575"/>
        <dbReference type="ChEBI" id="CHEBI:57841"/>
        <dbReference type="ChEBI" id="CHEBI:62890"/>
        <dbReference type="EC" id="2.5.1.3"/>
    </reaction>
</comment>
<dbReference type="FunFam" id="3.20.20.70:FF:000096">
    <property type="entry name" value="Thiamine-phosphate synthase"/>
    <property type="match status" value="1"/>
</dbReference>
<evidence type="ECO:0000256" key="10">
    <source>
        <dbReference type="RuleBase" id="RU003826"/>
    </source>
</evidence>
<dbReference type="PANTHER" id="PTHR20857:SF15">
    <property type="entry name" value="THIAMINE-PHOSPHATE SYNTHASE"/>
    <property type="match status" value="1"/>
</dbReference>
<dbReference type="GO" id="GO:0000287">
    <property type="term" value="F:magnesium ion binding"/>
    <property type="evidence" value="ECO:0007669"/>
    <property type="project" value="UniProtKB-UniRule"/>
</dbReference>
<feature type="region of interest" description="Disordered" evidence="12">
    <location>
        <begin position="214"/>
        <end position="234"/>
    </location>
</feature>
<dbReference type="InterPro" id="IPR036206">
    <property type="entry name" value="ThiamineP_synth_sf"/>
</dbReference>
<comment type="catalytic activity">
    <reaction evidence="6 9 10">
        <text>4-methyl-5-(2-phosphooxyethyl)-thiazole + 4-amino-2-methyl-5-(diphosphooxymethyl)pyrimidine + H(+) = thiamine phosphate + diphosphate</text>
        <dbReference type="Rhea" id="RHEA:22328"/>
        <dbReference type="ChEBI" id="CHEBI:15378"/>
        <dbReference type="ChEBI" id="CHEBI:33019"/>
        <dbReference type="ChEBI" id="CHEBI:37575"/>
        <dbReference type="ChEBI" id="CHEBI:57841"/>
        <dbReference type="ChEBI" id="CHEBI:58296"/>
        <dbReference type="EC" id="2.5.1.3"/>
    </reaction>
</comment>
<comment type="pathway">
    <text evidence="1 9 11">Cofactor biosynthesis; thiamine diphosphate biosynthesis; thiamine phosphate from 4-amino-2-methyl-5-diphosphomethylpyrimidine and 4-methyl-5-(2-phosphoethyl)-thiazole: step 1/1.</text>
</comment>
<dbReference type="InterPro" id="IPR034291">
    <property type="entry name" value="TMP_synthase"/>
</dbReference>
<dbReference type="GO" id="GO:0009229">
    <property type="term" value="P:thiamine diphosphate biosynthetic process"/>
    <property type="evidence" value="ECO:0007669"/>
    <property type="project" value="UniProtKB-UniRule"/>
</dbReference>
<evidence type="ECO:0000256" key="9">
    <source>
        <dbReference type="HAMAP-Rule" id="MF_00097"/>
    </source>
</evidence>
<feature type="binding site" evidence="9">
    <location>
        <position position="140"/>
    </location>
    <ligand>
        <name>4-amino-2-methyl-5-(diphosphooxymethyl)pyrimidine</name>
        <dbReference type="ChEBI" id="CHEBI:57841"/>
    </ligand>
</feature>
<reference evidence="14" key="2">
    <citation type="journal article" date="2021" name="PeerJ">
        <title>Extensive microbial diversity within the chicken gut microbiome revealed by metagenomics and culture.</title>
        <authorList>
            <person name="Gilroy R."/>
            <person name="Ravi A."/>
            <person name="Getino M."/>
            <person name="Pursley I."/>
            <person name="Horton D.L."/>
            <person name="Alikhan N.F."/>
            <person name="Baker D."/>
            <person name="Gharbi K."/>
            <person name="Hall N."/>
            <person name="Watson M."/>
            <person name="Adriaenssens E.M."/>
            <person name="Foster-Nyarko E."/>
            <person name="Jarju S."/>
            <person name="Secka A."/>
            <person name="Antonio M."/>
            <person name="Oren A."/>
            <person name="Chaudhuri R.R."/>
            <person name="La Ragione R."/>
            <person name="Hildebrand F."/>
            <person name="Pallen M.J."/>
        </authorList>
    </citation>
    <scope>NUCLEOTIDE SEQUENCE</scope>
    <source>
        <strain evidence="14">CHK190-19873</strain>
    </source>
</reference>
<feature type="binding site" evidence="9">
    <location>
        <position position="72"/>
    </location>
    <ligand>
        <name>4-amino-2-methyl-5-(diphosphooxymethyl)pyrimidine</name>
        <dbReference type="ChEBI" id="CHEBI:57841"/>
    </ligand>
</feature>
<comment type="caution">
    <text evidence="14">The sequence shown here is derived from an EMBL/GenBank/DDBJ whole genome shotgun (WGS) entry which is preliminary data.</text>
</comment>
<evidence type="ECO:0000256" key="1">
    <source>
        <dbReference type="ARBA" id="ARBA00005165"/>
    </source>
</evidence>
<evidence type="ECO:0000313" key="14">
    <source>
        <dbReference type="EMBL" id="HIS30614.1"/>
    </source>
</evidence>
<dbReference type="InterPro" id="IPR013785">
    <property type="entry name" value="Aldolase_TIM"/>
</dbReference>
<dbReference type="CDD" id="cd00564">
    <property type="entry name" value="TMP_TenI"/>
    <property type="match status" value="1"/>
</dbReference>
<reference evidence="14" key="1">
    <citation type="submission" date="2020-10" db="EMBL/GenBank/DDBJ databases">
        <authorList>
            <person name="Gilroy R."/>
        </authorList>
    </citation>
    <scope>NUCLEOTIDE SEQUENCE</scope>
    <source>
        <strain evidence="14">CHK190-19873</strain>
    </source>
</reference>
<keyword evidence="2 9" id="KW-0808">Transferase</keyword>
<dbReference type="EC" id="2.5.1.3" evidence="9"/>
<protein>
    <recommendedName>
        <fullName evidence="9">Thiamine-phosphate synthase</fullName>
        <shortName evidence="9">TP synthase</shortName>
        <shortName evidence="9">TPS</shortName>
        <ecNumber evidence="9">2.5.1.3</ecNumber>
    </recommendedName>
    <alternativeName>
        <fullName evidence="9">Thiamine-phosphate pyrophosphorylase</fullName>
        <shortName evidence="9">TMP pyrophosphorylase</shortName>
        <shortName evidence="9">TMP-PPase</shortName>
    </alternativeName>
</protein>
<dbReference type="Gene3D" id="3.20.20.70">
    <property type="entry name" value="Aldolase class I"/>
    <property type="match status" value="1"/>
</dbReference>
<dbReference type="EMBL" id="DVIQ01000021">
    <property type="protein sequence ID" value="HIS30614.1"/>
    <property type="molecule type" value="Genomic_DNA"/>
</dbReference>
<evidence type="ECO:0000256" key="7">
    <source>
        <dbReference type="ARBA" id="ARBA00047851"/>
    </source>
</evidence>
<keyword evidence="5 9" id="KW-0784">Thiamine biosynthesis</keyword>
<evidence type="ECO:0000256" key="5">
    <source>
        <dbReference type="ARBA" id="ARBA00022977"/>
    </source>
</evidence>
<evidence type="ECO:0000256" key="2">
    <source>
        <dbReference type="ARBA" id="ARBA00022679"/>
    </source>
</evidence>
<proteinExistence type="inferred from homology"/>
<feature type="binding site" evidence="9">
    <location>
        <begin position="187"/>
        <end position="188"/>
    </location>
    <ligand>
        <name>2-[(2R,5Z)-2-carboxy-4-methylthiazol-5(2H)-ylidene]ethyl phosphate</name>
        <dbReference type="ChEBI" id="CHEBI:62899"/>
    </ligand>
</feature>
<feature type="binding site" evidence="9">
    <location>
        <position position="73"/>
    </location>
    <ligand>
        <name>Mg(2+)</name>
        <dbReference type="ChEBI" id="CHEBI:18420"/>
    </ligand>
</feature>
<dbReference type="Proteomes" id="UP000823935">
    <property type="component" value="Unassembled WGS sequence"/>
</dbReference>
<evidence type="ECO:0000256" key="4">
    <source>
        <dbReference type="ARBA" id="ARBA00022842"/>
    </source>
</evidence>
<feature type="binding site" evidence="9">
    <location>
        <begin position="40"/>
        <end position="44"/>
    </location>
    <ligand>
        <name>4-amino-2-methyl-5-(diphosphooxymethyl)pyrimidine</name>
        <dbReference type="ChEBI" id="CHEBI:57841"/>
    </ligand>
</feature>
<feature type="binding site" evidence="9">
    <location>
        <begin position="137"/>
        <end position="139"/>
    </location>
    <ligand>
        <name>2-[(2R,5Z)-2-carboxy-4-methylthiazol-5(2H)-ylidene]ethyl phosphate</name>
        <dbReference type="ChEBI" id="CHEBI:62899"/>
    </ligand>
</feature>
<feature type="domain" description="Thiamine phosphate synthase/TenI" evidence="13">
    <location>
        <begin position="10"/>
        <end position="190"/>
    </location>
</feature>
<dbReference type="SUPFAM" id="SSF51391">
    <property type="entry name" value="Thiamin phosphate synthase"/>
    <property type="match status" value="1"/>
</dbReference>
<feature type="binding site" evidence="9">
    <location>
        <position position="167"/>
    </location>
    <ligand>
        <name>2-[(2R,5Z)-2-carboxy-4-methylthiazol-5(2H)-ylidene]ethyl phosphate</name>
        <dbReference type="ChEBI" id="CHEBI:62899"/>
    </ligand>
</feature>
<evidence type="ECO:0000256" key="12">
    <source>
        <dbReference type="SAM" id="MobiDB-lite"/>
    </source>
</evidence>
<evidence type="ECO:0000313" key="15">
    <source>
        <dbReference type="Proteomes" id="UP000823935"/>
    </source>
</evidence>
<name>A0A9D1ERP6_9FIRM</name>
<feature type="binding site" evidence="9">
    <location>
        <position position="92"/>
    </location>
    <ligand>
        <name>Mg(2+)</name>
        <dbReference type="ChEBI" id="CHEBI:18420"/>
    </ligand>
</feature>
<comment type="function">
    <text evidence="9">Condenses 4-methyl-5-(beta-hydroxyethyl)thiazole monophosphate (THZ-P) and 2-methyl-4-amino-5-hydroxymethyl pyrimidine pyrophosphate (HMP-PP) to form thiamine monophosphate (TMP).</text>
</comment>
<dbReference type="GO" id="GO:0005737">
    <property type="term" value="C:cytoplasm"/>
    <property type="evidence" value="ECO:0007669"/>
    <property type="project" value="TreeGrafter"/>
</dbReference>
<evidence type="ECO:0000256" key="6">
    <source>
        <dbReference type="ARBA" id="ARBA00047334"/>
    </source>
</evidence>
<evidence type="ECO:0000256" key="3">
    <source>
        <dbReference type="ARBA" id="ARBA00022723"/>
    </source>
</evidence>
<evidence type="ECO:0000256" key="8">
    <source>
        <dbReference type="ARBA" id="ARBA00047883"/>
    </source>
</evidence>
<organism evidence="14 15">
    <name type="scientific">Candidatus Limivivens intestinipullorum</name>
    <dbReference type="NCBI Taxonomy" id="2840858"/>
    <lineage>
        <taxon>Bacteria</taxon>
        <taxon>Bacillati</taxon>
        <taxon>Bacillota</taxon>
        <taxon>Clostridia</taxon>
        <taxon>Lachnospirales</taxon>
        <taxon>Lachnospiraceae</taxon>
        <taxon>Lachnospiraceae incertae sedis</taxon>
        <taxon>Candidatus Limivivens</taxon>
    </lineage>
</organism>
<dbReference type="Pfam" id="PF02581">
    <property type="entry name" value="TMP-TENI"/>
    <property type="match status" value="1"/>
</dbReference>
<gene>
    <name evidence="9 14" type="primary">thiE</name>
    <name evidence="14" type="ORF">IAB44_03555</name>
</gene>
<comment type="similarity">
    <text evidence="9 10">Belongs to the thiamine-phosphate synthase family.</text>
</comment>
<keyword evidence="4 9" id="KW-0460">Magnesium</keyword>
<dbReference type="AlphaFoldDB" id="A0A9D1ERP6"/>
<dbReference type="NCBIfam" id="TIGR00693">
    <property type="entry name" value="thiE"/>
    <property type="match status" value="1"/>
</dbReference>
<dbReference type="InterPro" id="IPR022998">
    <property type="entry name" value="ThiamineP_synth_TenI"/>
</dbReference>
<dbReference type="HAMAP" id="MF_00097">
    <property type="entry name" value="TMP_synthase"/>
    <property type="match status" value="1"/>
</dbReference>
<evidence type="ECO:0000259" key="13">
    <source>
        <dbReference type="Pfam" id="PF02581"/>
    </source>
</evidence>
<dbReference type="GO" id="GO:0009228">
    <property type="term" value="P:thiamine biosynthetic process"/>
    <property type="evidence" value="ECO:0007669"/>
    <property type="project" value="UniProtKB-KW"/>
</dbReference>